<protein>
    <submittedName>
        <fullName evidence="1">Uncharacterized protein</fullName>
    </submittedName>
</protein>
<dbReference type="EMBL" id="MU858212">
    <property type="protein sequence ID" value="KAK4209212.1"/>
    <property type="molecule type" value="Genomic_DNA"/>
</dbReference>
<keyword evidence="2" id="KW-1185">Reference proteome</keyword>
<evidence type="ECO:0000313" key="1">
    <source>
        <dbReference type="EMBL" id="KAK4209212.1"/>
    </source>
</evidence>
<feature type="non-terminal residue" evidence="1">
    <location>
        <position position="156"/>
    </location>
</feature>
<accession>A0AAN7B412</accession>
<dbReference type="AlphaFoldDB" id="A0AAN7B412"/>
<proteinExistence type="predicted"/>
<dbReference type="Proteomes" id="UP001301769">
    <property type="component" value="Unassembled WGS sequence"/>
</dbReference>
<feature type="non-terminal residue" evidence="1">
    <location>
        <position position="1"/>
    </location>
</feature>
<name>A0AAN7B412_9PEZI</name>
<organism evidence="1 2">
    <name type="scientific">Rhypophila decipiens</name>
    <dbReference type="NCBI Taxonomy" id="261697"/>
    <lineage>
        <taxon>Eukaryota</taxon>
        <taxon>Fungi</taxon>
        <taxon>Dikarya</taxon>
        <taxon>Ascomycota</taxon>
        <taxon>Pezizomycotina</taxon>
        <taxon>Sordariomycetes</taxon>
        <taxon>Sordariomycetidae</taxon>
        <taxon>Sordariales</taxon>
        <taxon>Naviculisporaceae</taxon>
        <taxon>Rhypophila</taxon>
    </lineage>
</organism>
<evidence type="ECO:0000313" key="2">
    <source>
        <dbReference type="Proteomes" id="UP001301769"/>
    </source>
</evidence>
<sequence>AIHKPGMSDVVVHCDHKRLENNKATADALFDPTQNSYIGKDSLVNGDSCRQGRNGFTGGMLTRAVVMQPDALRGGEEHSTDYVNSYDGASNQPEVIQLCASTMEEIRDASKNHGLLNKELIEAAILDPRNTESTTDEERVIDLLATVDHVFLHEVS</sequence>
<gene>
    <name evidence="1" type="ORF">QBC37DRAFT_241492</name>
</gene>
<reference evidence="1" key="1">
    <citation type="journal article" date="2023" name="Mol. Phylogenet. Evol.">
        <title>Genome-scale phylogeny and comparative genomics of the fungal order Sordariales.</title>
        <authorList>
            <person name="Hensen N."/>
            <person name="Bonometti L."/>
            <person name="Westerberg I."/>
            <person name="Brannstrom I.O."/>
            <person name="Guillou S."/>
            <person name="Cros-Aarteil S."/>
            <person name="Calhoun S."/>
            <person name="Haridas S."/>
            <person name="Kuo A."/>
            <person name="Mondo S."/>
            <person name="Pangilinan J."/>
            <person name="Riley R."/>
            <person name="LaButti K."/>
            <person name="Andreopoulos B."/>
            <person name="Lipzen A."/>
            <person name="Chen C."/>
            <person name="Yan M."/>
            <person name="Daum C."/>
            <person name="Ng V."/>
            <person name="Clum A."/>
            <person name="Steindorff A."/>
            <person name="Ohm R.A."/>
            <person name="Martin F."/>
            <person name="Silar P."/>
            <person name="Natvig D.O."/>
            <person name="Lalanne C."/>
            <person name="Gautier V."/>
            <person name="Ament-Velasquez S.L."/>
            <person name="Kruys A."/>
            <person name="Hutchinson M.I."/>
            <person name="Powell A.J."/>
            <person name="Barry K."/>
            <person name="Miller A.N."/>
            <person name="Grigoriev I.V."/>
            <person name="Debuchy R."/>
            <person name="Gladieux P."/>
            <person name="Hiltunen Thoren M."/>
            <person name="Johannesson H."/>
        </authorList>
    </citation>
    <scope>NUCLEOTIDE SEQUENCE</scope>
    <source>
        <strain evidence="1">PSN293</strain>
    </source>
</reference>
<comment type="caution">
    <text evidence="1">The sequence shown here is derived from an EMBL/GenBank/DDBJ whole genome shotgun (WGS) entry which is preliminary data.</text>
</comment>
<reference evidence="1" key="2">
    <citation type="submission" date="2023-05" db="EMBL/GenBank/DDBJ databases">
        <authorList>
            <consortium name="Lawrence Berkeley National Laboratory"/>
            <person name="Steindorff A."/>
            <person name="Hensen N."/>
            <person name="Bonometti L."/>
            <person name="Westerberg I."/>
            <person name="Brannstrom I.O."/>
            <person name="Guillou S."/>
            <person name="Cros-Aarteil S."/>
            <person name="Calhoun S."/>
            <person name="Haridas S."/>
            <person name="Kuo A."/>
            <person name="Mondo S."/>
            <person name="Pangilinan J."/>
            <person name="Riley R."/>
            <person name="Labutti K."/>
            <person name="Andreopoulos B."/>
            <person name="Lipzen A."/>
            <person name="Chen C."/>
            <person name="Yanf M."/>
            <person name="Daum C."/>
            <person name="Ng V."/>
            <person name="Clum A."/>
            <person name="Ohm R."/>
            <person name="Martin F."/>
            <person name="Silar P."/>
            <person name="Natvig D."/>
            <person name="Lalanne C."/>
            <person name="Gautier V."/>
            <person name="Ament-Velasquez S.L."/>
            <person name="Kruys A."/>
            <person name="Hutchinson M.I."/>
            <person name="Powell A.J."/>
            <person name="Barry K."/>
            <person name="Miller A.N."/>
            <person name="Grigoriev I.V."/>
            <person name="Debuchy R."/>
            <person name="Gladieux P."/>
            <person name="Thoren M.H."/>
            <person name="Johannesson H."/>
        </authorList>
    </citation>
    <scope>NUCLEOTIDE SEQUENCE</scope>
    <source>
        <strain evidence="1">PSN293</strain>
    </source>
</reference>